<evidence type="ECO:0000313" key="3">
    <source>
        <dbReference type="Proteomes" id="UP000515860"/>
    </source>
</evidence>
<keyword evidence="1" id="KW-0812">Transmembrane</keyword>
<dbReference type="KEGG" id="whj:H9Q79_00725"/>
<proteinExistence type="predicted"/>
<organism evidence="2 3">
    <name type="scientific">Wansuia hejianensis</name>
    <dbReference type="NCBI Taxonomy" id="2763667"/>
    <lineage>
        <taxon>Bacteria</taxon>
        <taxon>Bacillati</taxon>
        <taxon>Bacillota</taxon>
        <taxon>Clostridia</taxon>
        <taxon>Lachnospirales</taxon>
        <taxon>Lachnospiraceae</taxon>
        <taxon>Wansuia</taxon>
    </lineage>
</organism>
<name>A0A7G9GDI5_9FIRM</name>
<reference evidence="2 3" key="1">
    <citation type="submission" date="2020-08" db="EMBL/GenBank/DDBJ databases">
        <authorList>
            <person name="Liu C."/>
            <person name="Sun Q."/>
        </authorList>
    </citation>
    <scope>NUCLEOTIDE SEQUENCE [LARGE SCALE GENOMIC DNA]</scope>
    <source>
        <strain evidence="2 3">NSJ-29</strain>
    </source>
</reference>
<dbReference type="Proteomes" id="UP000515860">
    <property type="component" value="Chromosome"/>
</dbReference>
<dbReference type="EMBL" id="CP060635">
    <property type="protein sequence ID" value="QNM08867.1"/>
    <property type="molecule type" value="Genomic_DNA"/>
</dbReference>
<accession>A0A7G9GDI5</accession>
<dbReference type="RefSeq" id="WP_118647356.1">
    <property type="nucleotide sequence ID" value="NZ_CP060635.1"/>
</dbReference>
<evidence type="ECO:0008006" key="4">
    <source>
        <dbReference type="Google" id="ProtNLM"/>
    </source>
</evidence>
<feature type="transmembrane region" description="Helical" evidence="1">
    <location>
        <begin position="51"/>
        <end position="67"/>
    </location>
</feature>
<feature type="transmembrane region" description="Helical" evidence="1">
    <location>
        <begin position="28"/>
        <end position="45"/>
    </location>
</feature>
<feature type="transmembrane region" description="Helical" evidence="1">
    <location>
        <begin position="97"/>
        <end position="115"/>
    </location>
</feature>
<dbReference type="AlphaFoldDB" id="A0A7G9GDI5"/>
<feature type="transmembrane region" description="Helical" evidence="1">
    <location>
        <begin position="168"/>
        <end position="187"/>
    </location>
</feature>
<keyword evidence="3" id="KW-1185">Reference proteome</keyword>
<gene>
    <name evidence="2" type="ORF">H9Q79_00725</name>
</gene>
<sequence>MADILSKWFGKFASETGILGDIRQYQGFGPYVLLVLGALGCFLGFWVYRAYFAVFLFFLIAFVCTVCMSGRVEWGAVVTCFAVVGTAAAVLSYGWYRFGGCILCALIGVWIGCLVEPSVWTAAAGGILGGIFMLLFPVLALSSLTALWGGWLLADVLFLWFWPGAGPLLKAAAVALCAGAGFGLQMLTSRRQTMFRKVCPDRVTHWLEKRKTEC</sequence>
<evidence type="ECO:0000313" key="2">
    <source>
        <dbReference type="EMBL" id="QNM08867.1"/>
    </source>
</evidence>
<keyword evidence="1" id="KW-0472">Membrane</keyword>
<keyword evidence="1" id="KW-1133">Transmembrane helix</keyword>
<feature type="transmembrane region" description="Helical" evidence="1">
    <location>
        <begin position="127"/>
        <end position="148"/>
    </location>
</feature>
<evidence type="ECO:0000256" key="1">
    <source>
        <dbReference type="SAM" id="Phobius"/>
    </source>
</evidence>
<protein>
    <recommendedName>
        <fullName evidence="4">DUF4203 domain-containing protein</fullName>
    </recommendedName>
</protein>